<dbReference type="Proteomes" id="UP000265520">
    <property type="component" value="Unassembled WGS sequence"/>
</dbReference>
<evidence type="ECO:0000256" key="2">
    <source>
        <dbReference type="SAM" id="MobiDB-lite"/>
    </source>
</evidence>
<comment type="similarity">
    <text evidence="1">Belongs to the remorin family.</text>
</comment>
<feature type="compositionally biased region" description="Pro residues" evidence="2">
    <location>
        <begin position="1"/>
        <end position="10"/>
    </location>
</feature>
<proteinExistence type="inferred from homology"/>
<feature type="compositionally biased region" description="Low complexity" evidence="2">
    <location>
        <begin position="11"/>
        <end position="23"/>
    </location>
</feature>
<dbReference type="Pfam" id="PF03763">
    <property type="entry name" value="Remorin_C"/>
    <property type="match status" value="1"/>
</dbReference>
<reference evidence="4 5" key="1">
    <citation type="journal article" date="2018" name="Front. Plant Sci.">
        <title>Red Clover (Trifolium pratense) and Zigzag Clover (T. medium) - A Picture of Genomic Similarities and Differences.</title>
        <authorList>
            <person name="Dluhosova J."/>
            <person name="Istvanek J."/>
            <person name="Nedelnik J."/>
            <person name="Repkova J."/>
        </authorList>
    </citation>
    <scope>NUCLEOTIDE SEQUENCE [LARGE SCALE GENOMIC DNA]</scope>
    <source>
        <strain evidence="5">cv. 10/8</strain>
        <tissue evidence="4">Leaf</tissue>
    </source>
</reference>
<name>A0A392R1L8_9FABA</name>
<evidence type="ECO:0000259" key="3">
    <source>
        <dbReference type="Pfam" id="PF03763"/>
    </source>
</evidence>
<organism evidence="4 5">
    <name type="scientific">Trifolium medium</name>
    <dbReference type="NCBI Taxonomy" id="97028"/>
    <lineage>
        <taxon>Eukaryota</taxon>
        <taxon>Viridiplantae</taxon>
        <taxon>Streptophyta</taxon>
        <taxon>Embryophyta</taxon>
        <taxon>Tracheophyta</taxon>
        <taxon>Spermatophyta</taxon>
        <taxon>Magnoliopsida</taxon>
        <taxon>eudicotyledons</taxon>
        <taxon>Gunneridae</taxon>
        <taxon>Pentapetalae</taxon>
        <taxon>rosids</taxon>
        <taxon>fabids</taxon>
        <taxon>Fabales</taxon>
        <taxon>Fabaceae</taxon>
        <taxon>Papilionoideae</taxon>
        <taxon>50 kb inversion clade</taxon>
        <taxon>NPAAA clade</taxon>
        <taxon>Hologalegina</taxon>
        <taxon>IRL clade</taxon>
        <taxon>Trifolieae</taxon>
        <taxon>Trifolium</taxon>
    </lineage>
</organism>
<dbReference type="AlphaFoldDB" id="A0A392R1L8"/>
<accession>A0A392R1L8</accession>
<dbReference type="EMBL" id="LXQA010177352">
    <property type="protein sequence ID" value="MCI30147.1"/>
    <property type="molecule type" value="Genomic_DNA"/>
</dbReference>
<evidence type="ECO:0000256" key="1">
    <source>
        <dbReference type="ARBA" id="ARBA00005711"/>
    </source>
</evidence>
<evidence type="ECO:0000313" key="5">
    <source>
        <dbReference type="Proteomes" id="UP000265520"/>
    </source>
</evidence>
<keyword evidence="5" id="KW-1185">Reference proteome</keyword>
<protein>
    <submittedName>
        <fullName evidence="4">Remorin-like</fullName>
    </submittedName>
</protein>
<feature type="non-terminal residue" evidence="4">
    <location>
        <position position="1"/>
    </location>
</feature>
<feature type="domain" description="Remorin C-terminal" evidence="3">
    <location>
        <begin position="23"/>
        <end position="69"/>
    </location>
</feature>
<comment type="caution">
    <text evidence="4">The sequence shown here is derived from an EMBL/GenBank/DDBJ whole genome shotgun (WGS) entry which is preliminary data.</text>
</comment>
<dbReference type="InterPro" id="IPR005516">
    <property type="entry name" value="Remorin_C"/>
</dbReference>
<feature type="region of interest" description="Disordered" evidence="2">
    <location>
        <begin position="1"/>
        <end position="30"/>
    </location>
</feature>
<sequence length="93" mass="10884">PPPPPAPQPPISKTRPPSRPSTTETKADSWEREELIKIKERYEKLLETIDSWEKRKKMKARRKLNKHEAIAQLVVIWVGTWNSLHLHTSNVRV</sequence>
<evidence type="ECO:0000313" key="4">
    <source>
        <dbReference type="EMBL" id="MCI30147.1"/>
    </source>
</evidence>